<evidence type="ECO:0000256" key="1">
    <source>
        <dbReference type="ARBA" id="ARBA00008270"/>
    </source>
</evidence>
<organism evidence="2 3">
    <name type="scientific">Acidicapsa dinghuensis</name>
    <dbReference type="NCBI Taxonomy" id="2218256"/>
    <lineage>
        <taxon>Bacteria</taxon>
        <taxon>Pseudomonadati</taxon>
        <taxon>Acidobacteriota</taxon>
        <taxon>Terriglobia</taxon>
        <taxon>Terriglobales</taxon>
        <taxon>Acidobacteriaceae</taxon>
        <taxon>Acidicapsa</taxon>
    </lineage>
</organism>
<proteinExistence type="inferred from homology"/>
<sequence>MKYTFHIVDVFSSTPFGGNQLAVLPDAAGISTEGMQKIAREFNFGETAFVMPKNDFNTYRVRIFSPRTELDFAGHPSVGTACALVMKQHVRLSDPIRLILEENVGPVIVDVAQRNGGFHGTLTLSGKIEAPTGAPSPTDLAAVLSIEPAEVSQVFFAGVGVPLCFAQLKSNEAVDRAAINRSAWAATLSRAWSPHIFFFAGHLQDGGKLYARMWAPALGVEEDAATGGACAALVGAMALKPDFGGTGYRLSIQQGVSMGRPSEIEAEARKSGSVVLSVSVGGATAYIASGEIEVPPSALVS</sequence>
<dbReference type="Gene3D" id="3.10.310.10">
    <property type="entry name" value="Diaminopimelate Epimerase, Chain A, domain 1"/>
    <property type="match status" value="2"/>
</dbReference>
<dbReference type="Pfam" id="PF02567">
    <property type="entry name" value="PhzC-PhzF"/>
    <property type="match status" value="1"/>
</dbReference>
<dbReference type="SUPFAM" id="SSF54506">
    <property type="entry name" value="Diaminopimelate epimerase-like"/>
    <property type="match status" value="1"/>
</dbReference>
<gene>
    <name evidence="2" type="ORF">ACFPT7_07485</name>
</gene>
<evidence type="ECO:0000313" key="3">
    <source>
        <dbReference type="Proteomes" id="UP001596091"/>
    </source>
</evidence>
<dbReference type="RefSeq" id="WP_263338287.1">
    <property type="nucleotide sequence ID" value="NZ_JAGSYH010000004.1"/>
</dbReference>
<dbReference type="PANTHER" id="PTHR13774">
    <property type="entry name" value="PHENAZINE BIOSYNTHESIS PROTEIN"/>
    <property type="match status" value="1"/>
</dbReference>
<comment type="similarity">
    <text evidence="1">Belongs to the PhzF family.</text>
</comment>
<dbReference type="PIRSF" id="PIRSF016184">
    <property type="entry name" value="PhzC_PhzF"/>
    <property type="match status" value="1"/>
</dbReference>
<reference evidence="3" key="1">
    <citation type="journal article" date="2019" name="Int. J. Syst. Evol. Microbiol.">
        <title>The Global Catalogue of Microorganisms (GCM) 10K type strain sequencing project: providing services to taxonomists for standard genome sequencing and annotation.</title>
        <authorList>
            <consortium name="The Broad Institute Genomics Platform"/>
            <consortium name="The Broad Institute Genome Sequencing Center for Infectious Disease"/>
            <person name="Wu L."/>
            <person name="Ma J."/>
        </authorList>
    </citation>
    <scope>NUCLEOTIDE SEQUENCE [LARGE SCALE GENOMIC DNA]</scope>
    <source>
        <strain evidence="3">JCM 4087</strain>
    </source>
</reference>
<accession>A0ABW1ECN0</accession>
<protein>
    <submittedName>
        <fullName evidence="2">PhzF family phenazine biosynthesis protein</fullName>
    </submittedName>
</protein>
<keyword evidence="3" id="KW-1185">Reference proteome</keyword>
<dbReference type="PANTHER" id="PTHR13774:SF32">
    <property type="entry name" value="ANTISENSE-ENHANCING SEQUENCE 1"/>
    <property type="match status" value="1"/>
</dbReference>
<dbReference type="EMBL" id="JBHSPH010000002">
    <property type="protein sequence ID" value="MFC5862129.1"/>
    <property type="molecule type" value="Genomic_DNA"/>
</dbReference>
<comment type="caution">
    <text evidence="2">The sequence shown here is derived from an EMBL/GenBank/DDBJ whole genome shotgun (WGS) entry which is preliminary data.</text>
</comment>
<dbReference type="NCBIfam" id="TIGR00654">
    <property type="entry name" value="PhzF_family"/>
    <property type="match status" value="1"/>
</dbReference>
<name>A0ABW1ECN0_9BACT</name>
<dbReference type="InterPro" id="IPR003719">
    <property type="entry name" value="Phenazine_PhzF-like"/>
</dbReference>
<evidence type="ECO:0000313" key="2">
    <source>
        <dbReference type="EMBL" id="MFC5862129.1"/>
    </source>
</evidence>
<dbReference type="Proteomes" id="UP001596091">
    <property type="component" value="Unassembled WGS sequence"/>
</dbReference>